<keyword evidence="1" id="KW-0812">Transmembrane</keyword>
<protein>
    <submittedName>
        <fullName evidence="2">Uncharacterized protein</fullName>
    </submittedName>
</protein>
<dbReference type="EMBL" id="JACDUT010000001">
    <property type="protein sequence ID" value="MBA2873671.1"/>
    <property type="molecule type" value="Genomic_DNA"/>
</dbReference>
<reference evidence="2 3" key="1">
    <citation type="submission" date="2020-07" db="EMBL/GenBank/DDBJ databases">
        <title>Genomic Encyclopedia of Type Strains, Phase IV (KMG-IV): sequencing the most valuable type-strain genomes for metagenomic binning, comparative biology and taxonomic classification.</title>
        <authorList>
            <person name="Goeker M."/>
        </authorList>
    </citation>
    <scope>NUCLEOTIDE SEQUENCE [LARGE SCALE GENOMIC DNA]</scope>
    <source>
        <strain evidence="2 3">DSM 15730</strain>
    </source>
</reference>
<comment type="caution">
    <text evidence="2">The sequence shown here is derived from an EMBL/GenBank/DDBJ whole genome shotgun (WGS) entry which is preliminary data.</text>
</comment>
<feature type="transmembrane region" description="Helical" evidence="1">
    <location>
        <begin position="31"/>
        <end position="47"/>
    </location>
</feature>
<organism evidence="2 3">
    <name type="scientific">Thermaerobacillus caldiproteolyticus</name>
    <dbReference type="NCBI Taxonomy" id="247480"/>
    <lineage>
        <taxon>Bacteria</taxon>
        <taxon>Bacillati</taxon>
        <taxon>Bacillota</taxon>
        <taxon>Bacilli</taxon>
        <taxon>Bacillales</taxon>
        <taxon>Anoxybacillaceae</taxon>
        <taxon>Thermaerobacillus</taxon>
    </lineage>
</organism>
<dbReference type="Proteomes" id="UP000523087">
    <property type="component" value="Unassembled WGS sequence"/>
</dbReference>
<keyword evidence="1" id="KW-0472">Membrane</keyword>
<evidence type="ECO:0000313" key="3">
    <source>
        <dbReference type="Proteomes" id="UP000523087"/>
    </source>
</evidence>
<dbReference type="AlphaFoldDB" id="A0A7W0BYP4"/>
<keyword evidence="3" id="KW-1185">Reference proteome</keyword>
<evidence type="ECO:0000256" key="1">
    <source>
        <dbReference type="SAM" id="Phobius"/>
    </source>
</evidence>
<gene>
    <name evidence="2" type="ORF">HNR31_000423</name>
</gene>
<proteinExistence type="predicted"/>
<dbReference type="RefSeq" id="WP_181554587.1">
    <property type="nucleotide sequence ID" value="NZ_JACDUT010000001.1"/>
</dbReference>
<keyword evidence="1" id="KW-1133">Transmembrane helix</keyword>
<accession>A0A7W0BYP4</accession>
<name>A0A7W0BYP4_9BACL</name>
<sequence>MKPVLFTLVALMTVIPFLFMLPLGLSRRGKIVALVVSLLLSLLAVMAKSVFPLWQLGLLLLLLAMAMTYLLDRQLGHVLYAAAKEEEDEDDYDPFLFHVQNETNAAAEEQEVVPRHDDVILPTESMVPVEEQPSIEPLEKEEILKEPLLSNDETNAELLENDDDIQFLEHRFELLDDIVKDETKQEKHDSFAGEEPFFVEAEAASLLEVDEIEDKAFPEQEMMEPLPNDEWLSEWHPVDEQAEEAMAVEALPDIEIVQHTAAGNKSPLQKQLLHTVITELQLSRKHLEKAEYERCIHQCLHPHLPDDDYYAFARLLIEHYLLEKDHDKLALWLAHLQEKFAHYPILLKEIQFLHHTLMKS</sequence>
<feature type="transmembrane region" description="Helical" evidence="1">
    <location>
        <begin position="6"/>
        <end position="24"/>
    </location>
</feature>
<evidence type="ECO:0000313" key="2">
    <source>
        <dbReference type="EMBL" id="MBA2873671.1"/>
    </source>
</evidence>